<name>A0A1R3IST0_9ROSI</name>
<sequence>MASNVPSTLSTEPNKTKTNGKHLATKYGIIKVAVFEVEELSMASGCKIQPIIVAAVAKARVCFTYRLLPARVLLRFKDKSPIAKSSSGNHGPRAGAKQKQAGVWSSGIIPPPLLVSTASSILTTSSISGRFSGFASQHFRIMFAKELGQHLGISGRRFCR</sequence>
<reference evidence="2" key="1">
    <citation type="submission" date="2013-09" db="EMBL/GenBank/DDBJ databases">
        <title>Corchorus olitorius genome sequencing.</title>
        <authorList>
            <person name="Alam M."/>
            <person name="Haque M.S."/>
            <person name="Islam M.S."/>
            <person name="Emdad E.M."/>
            <person name="Islam M.M."/>
            <person name="Ahmed B."/>
            <person name="Halim A."/>
            <person name="Hossen Q.M.M."/>
            <person name="Hossain M.Z."/>
            <person name="Ahmed R."/>
            <person name="Khan M.M."/>
            <person name="Islam R."/>
            <person name="Rashid M.M."/>
            <person name="Khan S.A."/>
            <person name="Rahman M.S."/>
            <person name="Alam M."/>
            <person name="Yahiya A.S."/>
            <person name="Khan M.S."/>
            <person name="Azam M.S."/>
            <person name="Haque T."/>
            <person name="Lashkar M.Z.H."/>
            <person name="Akhand A.I."/>
            <person name="Morshed G."/>
            <person name="Roy S."/>
            <person name="Uddin K.S."/>
            <person name="Rabeya T."/>
            <person name="Hossain A.S."/>
            <person name="Chowdhury A."/>
            <person name="Snigdha A.R."/>
            <person name="Mortoza M.S."/>
            <person name="Matin S.A."/>
            <person name="Hoque S.M.E."/>
            <person name="Islam M.K."/>
            <person name="Roy D.K."/>
            <person name="Haider R."/>
            <person name="Moosa M.M."/>
            <person name="Elias S.M."/>
            <person name="Hasan A.M."/>
            <person name="Jahan S."/>
            <person name="Shafiuddin M."/>
            <person name="Mahmood N."/>
            <person name="Shommy N.S."/>
        </authorList>
    </citation>
    <scope>NUCLEOTIDE SEQUENCE [LARGE SCALE GENOMIC DNA]</scope>
    <source>
        <strain evidence="2">cv. O-4</strain>
    </source>
</reference>
<dbReference type="AlphaFoldDB" id="A0A1R3IST0"/>
<comment type="caution">
    <text evidence="1">The sequence shown here is derived from an EMBL/GenBank/DDBJ whole genome shotgun (WGS) entry which is preliminary data.</text>
</comment>
<dbReference type="EMBL" id="AWUE01017685">
    <property type="protein sequence ID" value="OMO85636.1"/>
    <property type="molecule type" value="Genomic_DNA"/>
</dbReference>
<organism evidence="1 2">
    <name type="scientific">Corchorus olitorius</name>
    <dbReference type="NCBI Taxonomy" id="93759"/>
    <lineage>
        <taxon>Eukaryota</taxon>
        <taxon>Viridiplantae</taxon>
        <taxon>Streptophyta</taxon>
        <taxon>Embryophyta</taxon>
        <taxon>Tracheophyta</taxon>
        <taxon>Spermatophyta</taxon>
        <taxon>Magnoliopsida</taxon>
        <taxon>eudicotyledons</taxon>
        <taxon>Gunneridae</taxon>
        <taxon>Pentapetalae</taxon>
        <taxon>rosids</taxon>
        <taxon>malvids</taxon>
        <taxon>Malvales</taxon>
        <taxon>Malvaceae</taxon>
        <taxon>Grewioideae</taxon>
        <taxon>Apeibeae</taxon>
        <taxon>Corchorus</taxon>
    </lineage>
</organism>
<proteinExistence type="predicted"/>
<dbReference type="Proteomes" id="UP000187203">
    <property type="component" value="Unassembled WGS sequence"/>
</dbReference>
<keyword evidence="2" id="KW-1185">Reference proteome</keyword>
<evidence type="ECO:0000313" key="2">
    <source>
        <dbReference type="Proteomes" id="UP000187203"/>
    </source>
</evidence>
<evidence type="ECO:0000313" key="1">
    <source>
        <dbReference type="EMBL" id="OMO85636.1"/>
    </source>
</evidence>
<accession>A0A1R3IST0</accession>
<gene>
    <name evidence="1" type="ORF">COLO4_21529</name>
</gene>
<protein>
    <submittedName>
        <fullName evidence="1">Uncharacterized protein</fullName>
    </submittedName>
</protein>